<evidence type="ECO:0000256" key="9">
    <source>
        <dbReference type="ARBA" id="ARBA00023242"/>
    </source>
</evidence>
<evidence type="ECO:0000256" key="7">
    <source>
        <dbReference type="ARBA" id="ARBA00023172"/>
    </source>
</evidence>
<feature type="domain" description="RecA family profile 1" evidence="11">
    <location>
        <begin position="85"/>
        <end position="259"/>
    </location>
</feature>
<dbReference type="InterPro" id="IPR047323">
    <property type="entry name" value="Rad51D_C"/>
</dbReference>
<keyword evidence="13" id="KW-1185">Reference proteome</keyword>
<keyword evidence="3" id="KW-0547">Nucleotide-binding</keyword>
<evidence type="ECO:0000313" key="12">
    <source>
        <dbReference type="EMBL" id="KAK1420268.1"/>
    </source>
</evidence>
<organism evidence="12 13">
    <name type="scientific">Tagetes erecta</name>
    <name type="common">African marigold</name>
    <dbReference type="NCBI Taxonomy" id="13708"/>
    <lineage>
        <taxon>Eukaryota</taxon>
        <taxon>Viridiplantae</taxon>
        <taxon>Streptophyta</taxon>
        <taxon>Embryophyta</taxon>
        <taxon>Tracheophyta</taxon>
        <taxon>Spermatophyta</taxon>
        <taxon>Magnoliopsida</taxon>
        <taxon>eudicotyledons</taxon>
        <taxon>Gunneridae</taxon>
        <taxon>Pentapetalae</taxon>
        <taxon>asterids</taxon>
        <taxon>campanulids</taxon>
        <taxon>Asterales</taxon>
        <taxon>Asteraceae</taxon>
        <taxon>Asteroideae</taxon>
        <taxon>Heliantheae alliance</taxon>
        <taxon>Tageteae</taxon>
        <taxon>Tagetes</taxon>
    </lineage>
</organism>
<accession>A0AAD8KCQ2</accession>
<dbReference type="GO" id="GO:0003697">
    <property type="term" value="F:single-stranded DNA binding"/>
    <property type="evidence" value="ECO:0007669"/>
    <property type="project" value="TreeGrafter"/>
</dbReference>
<dbReference type="FunFam" id="3.40.50.300:FF:001665">
    <property type="entry name" value="DNA repair protein RAD51 4"/>
    <property type="match status" value="1"/>
</dbReference>
<keyword evidence="6" id="KW-0238">DNA-binding</keyword>
<dbReference type="GO" id="GO:0140664">
    <property type="term" value="F:ATP-dependent DNA damage sensor activity"/>
    <property type="evidence" value="ECO:0007669"/>
    <property type="project" value="InterPro"/>
</dbReference>
<dbReference type="PANTHER" id="PTHR46457">
    <property type="entry name" value="DNA REPAIR PROTEIN RAD51 HOMOLOG 4"/>
    <property type="match status" value="1"/>
</dbReference>
<protein>
    <recommendedName>
        <fullName evidence="11">RecA family profile 1 domain-containing protein</fullName>
    </recommendedName>
</protein>
<dbReference type="SUPFAM" id="SSF52540">
    <property type="entry name" value="P-loop containing nucleoside triphosphate hydrolases"/>
    <property type="match status" value="1"/>
</dbReference>
<sequence length="315" mass="34625">MSALKLLEEKYATIDANFLQFCASHAIFSVEDFLVHDVYMLVASAERLTNADRLKQGINQMLSIIETCHQPWKNGLVLLEDRERNKRCLSTGCKSFDVLLQGGLREGHVTELVGPSSSGKTQICFQVASNVAMKLGSAVFLDSGNSFSPTRIKQIVTRISGSLEHQVNGVLQQAMRNIECHAVFDIYALLNVLHQLNTNLENQAGCTVRLIVIDSISSLIAPILGSNNAQGYALMVSVGYLLKKLADRHNIAVVVTNHMVGGEGGNLKPALGESWKNVPHVRLQFSRDLATNIYGVYILKHPYMATGRSANFMIP</sequence>
<dbReference type="Gene3D" id="3.40.50.300">
    <property type="entry name" value="P-loop containing nucleotide triphosphate hydrolases"/>
    <property type="match status" value="1"/>
</dbReference>
<keyword evidence="4" id="KW-0227">DNA damage</keyword>
<comment type="function">
    <text evidence="10">Involved in the homologous recombination repair (HRR) pathway of double-stranded DNA breaks arising during DNA replication or induced by DNA-damaging agents.</text>
</comment>
<evidence type="ECO:0000256" key="6">
    <source>
        <dbReference type="ARBA" id="ARBA00023125"/>
    </source>
</evidence>
<dbReference type="InterPro" id="IPR027417">
    <property type="entry name" value="P-loop_NTPase"/>
</dbReference>
<keyword evidence="5" id="KW-0067">ATP-binding</keyword>
<evidence type="ECO:0000256" key="4">
    <source>
        <dbReference type="ARBA" id="ARBA00022763"/>
    </source>
</evidence>
<dbReference type="GO" id="GO:0000723">
    <property type="term" value="P:telomere maintenance"/>
    <property type="evidence" value="ECO:0007669"/>
    <property type="project" value="TreeGrafter"/>
</dbReference>
<dbReference type="GO" id="GO:0007131">
    <property type="term" value="P:reciprocal meiotic recombination"/>
    <property type="evidence" value="ECO:0007669"/>
    <property type="project" value="TreeGrafter"/>
</dbReference>
<proteinExistence type="inferred from homology"/>
<dbReference type="GO" id="GO:0005524">
    <property type="term" value="F:ATP binding"/>
    <property type="evidence" value="ECO:0007669"/>
    <property type="project" value="UniProtKB-KW"/>
</dbReference>
<evidence type="ECO:0000256" key="8">
    <source>
        <dbReference type="ARBA" id="ARBA00023204"/>
    </source>
</evidence>
<keyword evidence="7" id="KW-0233">DNA recombination</keyword>
<dbReference type="PANTHER" id="PTHR46457:SF1">
    <property type="entry name" value="DNA REPAIR PROTEIN RAD51 HOMOLOG 4"/>
    <property type="match status" value="1"/>
</dbReference>
<dbReference type="AlphaFoldDB" id="A0AAD8KCQ2"/>
<keyword evidence="9" id="KW-0539">Nucleus</keyword>
<gene>
    <name evidence="12" type="ORF">QVD17_21717</name>
</gene>
<dbReference type="GO" id="GO:0005657">
    <property type="term" value="C:replication fork"/>
    <property type="evidence" value="ECO:0007669"/>
    <property type="project" value="TreeGrafter"/>
</dbReference>
<evidence type="ECO:0000256" key="1">
    <source>
        <dbReference type="ARBA" id="ARBA00004123"/>
    </source>
</evidence>
<dbReference type="Pfam" id="PF08423">
    <property type="entry name" value="Rad51"/>
    <property type="match status" value="1"/>
</dbReference>
<dbReference type="Proteomes" id="UP001229421">
    <property type="component" value="Unassembled WGS sequence"/>
</dbReference>
<keyword evidence="8" id="KW-0234">DNA repair</keyword>
<dbReference type="CDD" id="cd19489">
    <property type="entry name" value="Rad51D"/>
    <property type="match status" value="1"/>
</dbReference>
<evidence type="ECO:0000256" key="3">
    <source>
        <dbReference type="ARBA" id="ARBA00022741"/>
    </source>
</evidence>
<evidence type="ECO:0000256" key="2">
    <source>
        <dbReference type="ARBA" id="ARBA00007095"/>
    </source>
</evidence>
<dbReference type="GO" id="GO:0042148">
    <property type="term" value="P:DNA strand invasion"/>
    <property type="evidence" value="ECO:0007669"/>
    <property type="project" value="TreeGrafter"/>
</dbReference>
<dbReference type="GO" id="GO:0000724">
    <property type="term" value="P:double-strand break repair via homologous recombination"/>
    <property type="evidence" value="ECO:0007669"/>
    <property type="project" value="TreeGrafter"/>
</dbReference>
<reference evidence="12" key="1">
    <citation type="journal article" date="2023" name="bioRxiv">
        <title>Improved chromosome-level genome assembly for marigold (Tagetes erecta).</title>
        <authorList>
            <person name="Jiang F."/>
            <person name="Yuan L."/>
            <person name="Wang S."/>
            <person name="Wang H."/>
            <person name="Xu D."/>
            <person name="Wang A."/>
            <person name="Fan W."/>
        </authorList>
    </citation>
    <scope>NUCLEOTIDE SEQUENCE</scope>
    <source>
        <strain evidence="12">WSJ</strain>
        <tissue evidence="12">Leaf</tissue>
    </source>
</reference>
<dbReference type="InterPro" id="IPR013632">
    <property type="entry name" value="Rad51_C"/>
</dbReference>
<comment type="caution">
    <text evidence="12">The sequence shown here is derived from an EMBL/GenBank/DDBJ whole genome shotgun (WGS) entry which is preliminary data.</text>
</comment>
<comment type="similarity">
    <text evidence="2">Belongs to the RecA family. RAD51 subfamily.</text>
</comment>
<dbReference type="GO" id="GO:0033063">
    <property type="term" value="C:Rad51B-Rad51C-Rad51D-XRCC2 complex"/>
    <property type="evidence" value="ECO:0007669"/>
    <property type="project" value="TreeGrafter"/>
</dbReference>
<dbReference type="PROSITE" id="PS50162">
    <property type="entry name" value="RECA_2"/>
    <property type="match status" value="1"/>
</dbReference>
<evidence type="ECO:0000313" key="13">
    <source>
        <dbReference type="Proteomes" id="UP001229421"/>
    </source>
</evidence>
<evidence type="ECO:0000259" key="11">
    <source>
        <dbReference type="PROSITE" id="PS50162"/>
    </source>
</evidence>
<name>A0AAD8KCQ2_TARER</name>
<dbReference type="InterPro" id="IPR020588">
    <property type="entry name" value="RecA_ATP-bd"/>
</dbReference>
<dbReference type="InterPro" id="IPR051988">
    <property type="entry name" value="HRR_RAD51_Paralog"/>
</dbReference>
<dbReference type="EMBL" id="JAUHHV010000006">
    <property type="protein sequence ID" value="KAK1420268.1"/>
    <property type="molecule type" value="Genomic_DNA"/>
</dbReference>
<dbReference type="GO" id="GO:0000400">
    <property type="term" value="F:four-way junction DNA binding"/>
    <property type="evidence" value="ECO:0007669"/>
    <property type="project" value="TreeGrafter"/>
</dbReference>
<evidence type="ECO:0000256" key="5">
    <source>
        <dbReference type="ARBA" id="ARBA00022840"/>
    </source>
</evidence>
<evidence type="ECO:0000256" key="10">
    <source>
        <dbReference type="ARBA" id="ARBA00056000"/>
    </source>
</evidence>
<comment type="subcellular location">
    <subcellularLocation>
        <location evidence="1">Nucleus</location>
    </subcellularLocation>
</comment>
<dbReference type="GO" id="GO:0005815">
    <property type="term" value="C:microtubule organizing center"/>
    <property type="evidence" value="ECO:0007669"/>
    <property type="project" value="TreeGrafter"/>
</dbReference>